<dbReference type="STRING" id="314278.NB231_08843"/>
<dbReference type="PANTHER" id="PTHR37326:SF2">
    <property type="entry name" value="SUCCINYLGLUTAMATE DESUCCINYLASE_ASPARTOACYLASE FAMILY PROTEIN"/>
    <property type="match status" value="1"/>
</dbReference>
<dbReference type="Pfam" id="PF24827">
    <property type="entry name" value="AstE_AspA_cat"/>
    <property type="match status" value="1"/>
</dbReference>
<evidence type="ECO:0000259" key="5">
    <source>
        <dbReference type="Pfam" id="PF24827"/>
    </source>
</evidence>
<dbReference type="SUPFAM" id="SSF53187">
    <property type="entry name" value="Zn-dependent exopeptidases"/>
    <property type="match status" value="1"/>
</dbReference>
<keyword evidence="7" id="KW-1185">Reference proteome</keyword>
<sequence length="354" mass="38541">MNHSRTGARPPLEIAGHRIDAGRRLTIDIPAALLYTHAPVTLPVQVIHGRVAGPSLLVCAAIHGDEISGVEIIRRLLSLPALKRLKGSLLAVPIVNVFGFAARSRYLPDRRDLNRAFPGSERGSLAARMAHLFVREILVHASHVIDLHTAAIHRDNLPQIRANLEEPSCLAMARAFGVPVTINAPLIEGSLRQLCNDTGKAVITYEAGEALRFNEAAIQAGVKGIIRVLRHLGMIPSSRSSRSAPESNYAANYSTWVRAEQDGIFRTAVALGAHVDKGRALGYIADPFGERELTVEASIDGIVVGRNNLPLVHEGEALFHLARFDSVRRVAKYVAAFNRELEEDQGWQGEPPIV</sequence>
<reference evidence="6 7" key="1">
    <citation type="submission" date="2006-02" db="EMBL/GenBank/DDBJ databases">
        <authorList>
            <person name="Waterbury J."/>
            <person name="Ferriera S."/>
            <person name="Johnson J."/>
            <person name="Kravitz S."/>
            <person name="Halpern A."/>
            <person name="Remington K."/>
            <person name="Beeson K."/>
            <person name="Tran B."/>
            <person name="Rogers Y.-H."/>
            <person name="Friedman R."/>
            <person name="Venter J.C."/>
        </authorList>
    </citation>
    <scope>NUCLEOTIDE SEQUENCE [LARGE SCALE GENOMIC DNA]</scope>
    <source>
        <strain evidence="6 7">Nb-231</strain>
    </source>
</reference>
<feature type="domain" description="Succinylglutamate desuccinylase/Aspartoacylase catalytic" evidence="5">
    <location>
        <begin position="52"/>
        <end position="232"/>
    </location>
</feature>
<dbReference type="EMBL" id="AAOF01000030">
    <property type="protein sequence ID" value="EAR20206.1"/>
    <property type="molecule type" value="Genomic_DNA"/>
</dbReference>
<organism evidence="6 7">
    <name type="scientific">Nitrococcus mobilis Nb-231</name>
    <dbReference type="NCBI Taxonomy" id="314278"/>
    <lineage>
        <taxon>Bacteria</taxon>
        <taxon>Pseudomonadati</taxon>
        <taxon>Pseudomonadota</taxon>
        <taxon>Gammaproteobacteria</taxon>
        <taxon>Chromatiales</taxon>
        <taxon>Ectothiorhodospiraceae</taxon>
        <taxon>Nitrococcus</taxon>
    </lineage>
</organism>
<dbReference type="OrthoDB" id="9782876at2"/>
<proteinExistence type="predicted"/>
<keyword evidence="2" id="KW-0479">Metal-binding</keyword>
<dbReference type="InterPro" id="IPR053138">
    <property type="entry name" value="N-alpha-Ac-DABA_deacetylase"/>
</dbReference>
<accession>A4BVQ3</accession>
<evidence type="ECO:0000256" key="3">
    <source>
        <dbReference type="ARBA" id="ARBA00022801"/>
    </source>
</evidence>
<dbReference type="Proteomes" id="UP000003374">
    <property type="component" value="Unassembled WGS sequence"/>
</dbReference>
<evidence type="ECO:0000256" key="4">
    <source>
        <dbReference type="ARBA" id="ARBA00022833"/>
    </source>
</evidence>
<dbReference type="CDD" id="cd06251">
    <property type="entry name" value="M14_ASTE_ASPA-like"/>
    <property type="match status" value="1"/>
</dbReference>
<dbReference type="eggNOG" id="COG3608">
    <property type="taxonomic scope" value="Bacteria"/>
</dbReference>
<dbReference type="PANTHER" id="PTHR37326">
    <property type="entry name" value="BLL3975 PROTEIN"/>
    <property type="match status" value="1"/>
</dbReference>
<gene>
    <name evidence="6" type="ORF">NB231_08843</name>
</gene>
<dbReference type="RefSeq" id="WP_005001579.1">
    <property type="nucleotide sequence ID" value="NZ_CH672427.1"/>
</dbReference>
<protein>
    <submittedName>
        <fullName evidence="6">Succinylglutamate desuccinylase/aspartoacylase</fullName>
    </submittedName>
</protein>
<dbReference type="GO" id="GO:0016811">
    <property type="term" value="F:hydrolase activity, acting on carbon-nitrogen (but not peptide) bonds, in linear amides"/>
    <property type="evidence" value="ECO:0007669"/>
    <property type="project" value="InterPro"/>
</dbReference>
<evidence type="ECO:0000256" key="1">
    <source>
        <dbReference type="ARBA" id="ARBA00001947"/>
    </source>
</evidence>
<dbReference type="PIRSF" id="PIRSF039012">
    <property type="entry name" value="ASP"/>
    <property type="match status" value="1"/>
</dbReference>
<dbReference type="InterPro" id="IPR043795">
    <property type="entry name" value="N-alpha-Ac-DABA-like"/>
</dbReference>
<name>A4BVQ3_9GAMM</name>
<comment type="cofactor">
    <cofactor evidence="1">
        <name>Zn(2+)</name>
        <dbReference type="ChEBI" id="CHEBI:29105"/>
    </cofactor>
</comment>
<keyword evidence="3" id="KW-0378">Hydrolase</keyword>
<dbReference type="AlphaFoldDB" id="A4BVQ3"/>
<keyword evidence="4" id="KW-0862">Zinc</keyword>
<dbReference type="GO" id="GO:0016788">
    <property type="term" value="F:hydrolase activity, acting on ester bonds"/>
    <property type="evidence" value="ECO:0007669"/>
    <property type="project" value="InterPro"/>
</dbReference>
<evidence type="ECO:0000313" key="7">
    <source>
        <dbReference type="Proteomes" id="UP000003374"/>
    </source>
</evidence>
<evidence type="ECO:0000313" key="6">
    <source>
        <dbReference type="EMBL" id="EAR20206.1"/>
    </source>
</evidence>
<comment type="caution">
    <text evidence="6">The sequence shown here is derived from an EMBL/GenBank/DDBJ whole genome shotgun (WGS) entry which is preliminary data.</text>
</comment>
<dbReference type="HOGENOM" id="CLU_035605_0_1_6"/>
<dbReference type="InterPro" id="IPR055438">
    <property type="entry name" value="AstE_AspA_cat"/>
</dbReference>
<dbReference type="GO" id="GO:0046872">
    <property type="term" value="F:metal ion binding"/>
    <property type="evidence" value="ECO:0007669"/>
    <property type="project" value="UniProtKB-KW"/>
</dbReference>
<dbReference type="Gene3D" id="3.40.630.10">
    <property type="entry name" value="Zn peptidases"/>
    <property type="match status" value="1"/>
</dbReference>
<evidence type="ECO:0000256" key="2">
    <source>
        <dbReference type="ARBA" id="ARBA00022723"/>
    </source>
</evidence>